<name>A0A3C1KNA3_9GAMM</name>
<sequence>MRLLSLTLENWRAVESCTIKFDTAVTLIEGDNEVGKSSLVEALRLLFTHQSSSVDKKKVKPIRPVNKDVGSTVEAEITCGEYHFIYRKTYNKNKATELNILAPVSEQLVGGDAHNRAAEIMSAHVDMALWDALLMEQGKEIGGVKLSDSDGLARALDNAAGGSGFSGEESALFDAVQVEYENYFTPSSGNYKVSVIQRQRAVEETRDRVASLKATLRELDDDLRRFEGVSAEISRLQRALPELHAAKEQHEQRWTAIDSLQARLNAKEEEGKPLQQLLEHARSQWQRRQDAAADIARREQDLAQKQAALQPLAEHATELERTVQAAEATHKDLQVQRRALQHALQQARRDTAYLQDAAELARLQQLLERVQTQRAELAALRKTLADIHITAEGRKHIQAAASALDVASRTRDNAATRLSIDVLQAAEFQLNGEAISLRPGTPLERQVAESLQIDIPELARITIAPAASAGELAAEVDAKQEELGTLLARYQVKNVEQAITADEQRADTEQLLRSAQQRLQDTLQGADEEALQADRARLQQACEDALQQRDPGQALPASEREARAQLETATEALDACESELDQEAGRLAEQRAELTRAQSQQQQASTELNALSSVLEDKRSSLAQEREAEADAALEQAVTEREQQLAAITAELEQLRAQLQAEDPDSARLQRDNASQALRRAERDIIDQQQEQAVLKSRLDRAQANGLFEELEAAEQAMAEAEDTLAATERRAAAAKLLWETLNEQRDASRQAYVAPLRDGIRSLGKIVFGSDFDIVLGEDWTILDVIRDGKTIPFDSLSVGAKEQLGILTRLAAARIVADQGGVPVIIDDALGFSDPTRLQSMGAAIAAAGRDAQVVVLTCTPGRFMYLGEVGVRRL</sequence>
<dbReference type="InterPro" id="IPR041685">
    <property type="entry name" value="AAA_GajA/Old/RecF-like"/>
</dbReference>
<protein>
    <recommendedName>
        <fullName evidence="2">Endonuclease GajA/Old nuclease/RecF-like AAA domain-containing protein</fullName>
    </recommendedName>
</protein>
<feature type="coiled-coil region" evidence="1">
    <location>
        <begin position="202"/>
        <end position="253"/>
    </location>
</feature>
<reference evidence="3 4" key="1">
    <citation type="journal article" date="2018" name="Nat. Biotechnol.">
        <title>A standardized bacterial taxonomy based on genome phylogeny substantially revises the tree of life.</title>
        <authorList>
            <person name="Parks D.H."/>
            <person name="Chuvochina M."/>
            <person name="Waite D.W."/>
            <person name="Rinke C."/>
            <person name="Skarshewski A."/>
            <person name="Chaumeil P.A."/>
            <person name="Hugenholtz P."/>
        </authorList>
    </citation>
    <scope>NUCLEOTIDE SEQUENCE [LARGE SCALE GENOMIC DNA]</scope>
    <source>
        <strain evidence="3">UBA9158</strain>
    </source>
</reference>
<dbReference type="InterPro" id="IPR027417">
    <property type="entry name" value="P-loop_NTPase"/>
</dbReference>
<feature type="coiled-coil region" evidence="1">
    <location>
        <begin position="638"/>
        <end position="738"/>
    </location>
</feature>
<evidence type="ECO:0000259" key="2">
    <source>
        <dbReference type="Pfam" id="PF13175"/>
    </source>
</evidence>
<dbReference type="SUPFAM" id="SSF52540">
    <property type="entry name" value="P-loop containing nucleoside triphosphate hydrolases"/>
    <property type="match status" value="2"/>
</dbReference>
<comment type="caution">
    <text evidence="3">The sequence shown here is derived from an EMBL/GenBank/DDBJ whole genome shotgun (WGS) entry which is preliminary data.</text>
</comment>
<feature type="coiled-coil region" evidence="1">
    <location>
        <begin position="316"/>
        <end position="383"/>
    </location>
</feature>
<dbReference type="Pfam" id="PF13175">
    <property type="entry name" value="AAA_15"/>
    <property type="match status" value="1"/>
</dbReference>
<dbReference type="Proteomes" id="UP000259273">
    <property type="component" value="Unassembled WGS sequence"/>
</dbReference>
<dbReference type="PANTHER" id="PTHR41259:SF1">
    <property type="entry name" value="DOUBLE-STRAND BREAK REPAIR RAD50 ATPASE, PUTATIVE-RELATED"/>
    <property type="match status" value="1"/>
</dbReference>
<proteinExistence type="predicted"/>
<evidence type="ECO:0000256" key="1">
    <source>
        <dbReference type="SAM" id="Coils"/>
    </source>
</evidence>
<feature type="coiled-coil region" evidence="1">
    <location>
        <begin position="528"/>
        <end position="607"/>
    </location>
</feature>
<organism evidence="3 4">
    <name type="scientific">Haliea salexigens</name>
    <dbReference type="NCBI Taxonomy" id="287487"/>
    <lineage>
        <taxon>Bacteria</taxon>
        <taxon>Pseudomonadati</taxon>
        <taxon>Pseudomonadota</taxon>
        <taxon>Gammaproteobacteria</taxon>
        <taxon>Cellvibrionales</taxon>
        <taxon>Halieaceae</taxon>
        <taxon>Haliea</taxon>
    </lineage>
</organism>
<accession>A0A3C1KNA3</accession>
<dbReference type="STRING" id="1121937.GCA_000423125_00779"/>
<evidence type="ECO:0000313" key="3">
    <source>
        <dbReference type="EMBL" id="HAN28091.1"/>
    </source>
</evidence>
<keyword evidence="1" id="KW-0175">Coiled coil</keyword>
<feature type="domain" description="Endonuclease GajA/Old nuclease/RecF-like AAA" evidence="2">
    <location>
        <begin position="1"/>
        <end position="100"/>
    </location>
</feature>
<dbReference type="Gene3D" id="3.40.50.300">
    <property type="entry name" value="P-loop containing nucleotide triphosphate hydrolases"/>
    <property type="match status" value="2"/>
</dbReference>
<gene>
    <name evidence="3" type="ORF">DCP75_10310</name>
</gene>
<dbReference type="EMBL" id="DMND01000137">
    <property type="protein sequence ID" value="HAN28091.1"/>
    <property type="molecule type" value="Genomic_DNA"/>
</dbReference>
<dbReference type="AlphaFoldDB" id="A0A3C1KNA3"/>
<evidence type="ECO:0000313" key="4">
    <source>
        <dbReference type="Proteomes" id="UP000259273"/>
    </source>
</evidence>
<dbReference type="PANTHER" id="PTHR41259">
    <property type="entry name" value="DOUBLE-STRAND BREAK REPAIR RAD50 ATPASE, PUTATIVE-RELATED"/>
    <property type="match status" value="1"/>
</dbReference>